<dbReference type="Proteomes" id="UP000815325">
    <property type="component" value="Unassembled WGS sequence"/>
</dbReference>
<evidence type="ECO:0000256" key="1">
    <source>
        <dbReference type="ARBA" id="ARBA00022676"/>
    </source>
</evidence>
<evidence type="ECO:0000256" key="2">
    <source>
        <dbReference type="ARBA" id="ARBA00022679"/>
    </source>
</evidence>
<keyword evidence="3" id="KW-0548">Nucleotidyltransferase</keyword>
<keyword evidence="2" id="KW-0808">Transferase</keyword>
<dbReference type="PANTHER" id="PTHR21328">
    <property type="entry name" value="POLY ADP-RIBOSE POLYMERASE FAMILY, MEMBER PARP"/>
    <property type="match status" value="1"/>
</dbReference>
<evidence type="ECO:0000256" key="3">
    <source>
        <dbReference type="ARBA" id="ARBA00022695"/>
    </source>
</evidence>
<keyword evidence="1" id="KW-0328">Glycosyltransferase</keyword>
<evidence type="ECO:0000313" key="7">
    <source>
        <dbReference type="Proteomes" id="UP000815325"/>
    </source>
</evidence>
<reference evidence="6" key="1">
    <citation type="submission" date="2017-08" db="EMBL/GenBank/DDBJ databases">
        <authorList>
            <person name="Polle J.E."/>
            <person name="Barry K."/>
            <person name="Cushman J."/>
            <person name="Schmutz J."/>
            <person name="Tran D."/>
            <person name="Hathwaick L.T."/>
            <person name="Yim W.C."/>
            <person name="Jenkins J."/>
            <person name="Mckie-Krisberg Z.M."/>
            <person name="Prochnik S."/>
            <person name="Lindquist E."/>
            <person name="Dockter R.B."/>
            <person name="Adam C."/>
            <person name="Molina H."/>
            <person name="Bunkerborg J."/>
            <person name="Jin E."/>
            <person name="Buchheim M."/>
            <person name="Magnuson J."/>
        </authorList>
    </citation>
    <scope>NUCLEOTIDE SEQUENCE</scope>
    <source>
        <strain evidence="6">CCAP 19/18</strain>
    </source>
</reference>
<proteinExistence type="predicted"/>
<dbReference type="InterPro" id="IPR051838">
    <property type="entry name" value="ARTD_PARP"/>
</dbReference>
<evidence type="ECO:0000256" key="4">
    <source>
        <dbReference type="ARBA" id="ARBA00023027"/>
    </source>
</evidence>
<dbReference type="Gene3D" id="3.90.228.10">
    <property type="match status" value="1"/>
</dbReference>
<dbReference type="InterPro" id="IPR012317">
    <property type="entry name" value="Poly(ADP-ribose)pol_cat_dom"/>
</dbReference>
<sequence length="265" mass="29119">MRDPASLQALPQPSIALLAWLLLPETRKQLLFHSIPPSTFAKQLQQVQPGILPPHFEANQAPSAIFALDRPSSSTARRPVVAYHGTAMENLHSILNTGLINASGTRLQRTGAAFGDGIYLSTRHSVAYSFSRPSDSWKKSALGTRMRCLLVCEVDMDKIDEASAAGLQGSQSKVDSSSDVPDDYLLVSRTDAIRLLHVLLFCDAPPLAALQEVQHGRVHRPAAKINWCTVLVSLYALGMLLSGILANKSVQLQLKYLWRRWQQSS</sequence>
<dbReference type="SUPFAM" id="SSF56399">
    <property type="entry name" value="ADP-ribosylation"/>
    <property type="match status" value="1"/>
</dbReference>
<name>A0ABQ7GPC4_DUNSA</name>
<comment type="caution">
    <text evidence="6">The sequence shown here is derived from an EMBL/GenBank/DDBJ whole genome shotgun (WGS) entry which is preliminary data.</text>
</comment>
<keyword evidence="7" id="KW-1185">Reference proteome</keyword>
<dbReference type="Pfam" id="PF00644">
    <property type="entry name" value="PARP"/>
    <property type="match status" value="1"/>
</dbReference>
<accession>A0ABQ7GPC4</accession>
<keyword evidence="4" id="KW-0520">NAD</keyword>
<protein>
    <recommendedName>
        <fullName evidence="5">PARP catalytic domain-containing protein</fullName>
    </recommendedName>
</protein>
<gene>
    <name evidence="6" type="ORF">DUNSADRAFT_5901</name>
</gene>
<organism evidence="6 7">
    <name type="scientific">Dunaliella salina</name>
    <name type="common">Green alga</name>
    <name type="synonym">Protococcus salinus</name>
    <dbReference type="NCBI Taxonomy" id="3046"/>
    <lineage>
        <taxon>Eukaryota</taxon>
        <taxon>Viridiplantae</taxon>
        <taxon>Chlorophyta</taxon>
        <taxon>core chlorophytes</taxon>
        <taxon>Chlorophyceae</taxon>
        <taxon>CS clade</taxon>
        <taxon>Chlamydomonadales</taxon>
        <taxon>Dunaliellaceae</taxon>
        <taxon>Dunaliella</taxon>
    </lineage>
</organism>
<dbReference type="EMBL" id="MU069659">
    <property type="protein sequence ID" value="KAF5836454.1"/>
    <property type="molecule type" value="Genomic_DNA"/>
</dbReference>
<feature type="domain" description="PARP catalytic" evidence="5">
    <location>
        <begin position="76"/>
        <end position="161"/>
    </location>
</feature>
<evidence type="ECO:0000259" key="5">
    <source>
        <dbReference type="Pfam" id="PF00644"/>
    </source>
</evidence>
<evidence type="ECO:0000313" key="6">
    <source>
        <dbReference type="EMBL" id="KAF5836454.1"/>
    </source>
</evidence>